<keyword evidence="2" id="KW-1185">Reference proteome</keyword>
<evidence type="ECO:0000313" key="1">
    <source>
        <dbReference type="EMBL" id="KAK4004218.1"/>
    </source>
</evidence>
<evidence type="ECO:0000313" key="2">
    <source>
        <dbReference type="Proteomes" id="UP001234178"/>
    </source>
</evidence>
<sequence length="116" mass="12827">MEGVMKEVERQWIATTKVGDAFRETGSAVGWIEEVMDNFAVRLAAMAMERLPVTLFPPLQVQPALKEIKSVLLSGWSLSPSIQKGDVWKMYTEAKVVVAAEECQVCTEQCVTAVAH</sequence>
<proteinExistence type="predicted"/>
<protein>
    <submittedName>
        <fullName evidence="1">Uncharacterized protein</fullName>
    </submittedName>
</protein>
<dbReference type="EMBL" id="JAOYFB010000001">
    <property type="protein sequence ID" value="KAK4004218.1"/>
    <property type="molecule type" value="Genomic_DNA"/>
</dbReference>
<name>A0ABQ9YUV6_9CRUS</name>
<gene>
    <name evidence="1" type="ORF">OUZ56_005960</name>
</gene>
<comment type="caution">
    <text evidence="1">The sequence shown here is derived from an EMBL/GenBank/DDBJ whole genome shotgun (WGS) entry which is preliminary data.</text>
</comment>
<reference evidence="1 2" key="1">
    <citation type="journal article" date="2023" name="Nucleic Acids Res.">
        <title>The hologenome of Daphnia magna reveals possible DNA methylation and microbiome-mediated evolution of the host genome.</title>
        <authorList>
            <person name="Chaturvedi A."/>
            <person name="Li X."/>
            <person name="Dhandapani V."/>
            <person name="Marshall H."/>
            <person name="Kissane S."/>
            <person name="Cuenca-Cambronero M."/>
            <person name="Asole G."/>
            <person name="Calvet F."/>
            <person name="Ruiz-Romero M."/>
            <person name="Marangio P."/>
            <person name="Guigo R."/>
            <person name="Rago D."/>
            <person name="Mirbahai L."/>
            <person name="Eastwood N."/>
            <person name="Colbourne J.K."/>
            <person name="Zhou J."/>
            <person name="Mallon E."/>
            <person name="Orsini L."/>
        </authorList>
    </citation>
    <scope>NUCLEOTIDE SEQUENCE [LARGE SCALE GENOMIC DNA]</scope>
    <source>
        <strain evidence="1">LRV0_1</strain>
    </source>
</reference>
<accession>A0ABQ9YUV6</accession>
<dbReference type="Proteomes" id="UP001234178">
    <property type="component" value="Unassembled WGS sequence"/>
</dbReference>
<organism evidence="1 2">
    <name type="scientific">Daphnia magna</name>
    <dbReference type="NCBI Taxonomy" id="35525"/>
    <lineage>
        <taxon>Eukaryota</taxon>
        <taxon>Metazoa</taxon>
        <taxon>Ecdysozoa</taxon>
        <taxon>Arthropoda</taxon>
        <taxon>Crustacea</taxon>
        <taxon>Branchiopoda</taxon>
        <taxon>Diplostraca</taxon>
        <taxon>Cladocera</taxon>
        <taxon>Anomopoda</taxon>
        <taxon>Daphniidae</taxon>
        <taxon>Daphnia</taxon>
    </lineage>
</organism>